<keyword evidence="7" id="KW-0482">Metalloprotease</keyword>
<dbReference type="PIRSF" id="PIRSF016599">
    <property type="entry name" value="Xaa-His_dipept"/>
    <property type="match status" value="1"/>
</dbReference>
<keyword evidence="4" id="KW-0479">Metal-binding</keyword>
<dbReference type="Pfam" id="PF01546">
    <property type="entry name" value="Peptidase_M20"/>
    <property type="match status" value="1"/>
</dbReference>
<comment type="cofactor">
    <cofactor evidence="1">
        <name>Co(2+)</name>
        <dbReference type="ChEBI" id="CHEBI:48828"/>
    </cofactor>
</comment>
<comment type="cofactor">
    <cofactor evidence="2">
        <name>Zn(2+)</name>
        <dbReference type="ChEBI" id="CHEBI:29105"/>
    </cofactor>
</comment>
<dbReference type="Proteomes" id="UP000006002">
    <property type="component" value="Unassembled WGS sequence"/>
</dbReference>
<dbReference type="FunFam" id="3.40.630.10:FF:000018">
    <property type="entry name" value="Aminoacyl-histidine dipeptidase PepD"/>
    <property type="match status" value="1"/>
</dbReference>
<dbReference type="Gene3D" id="3.40.630.10">
    <property type="entry name" value="Zn peptidases"/>
    <property type="match status" value="2"/>
</dbReference>
<evidence type="ECO:0000256" key="6">
    <source>
        <dbReference type="ARBA" id="ARBA00022833"/>
    </source>
</evidence>
<reference evidence="19 20" key="2">
    <citation type="submission" date="2007-04" db="EMBL/GenBank/DDBJ databases">
        <title>Draft genome sequence of Ruminococcus obeum (ATCC 29174).</title>
        <authorList>
            <person name="Sudarsanam P."/>
            <person name="Ley R."/>
            <person name="Guruge J."/>
            <person name="Turnbaugh P.J."/>
            <person name="Mahowald M."/>
            <person name="Liep D."/>
            <person name="Gordon J."/>
        </authorList>
    </citation>
    <scope>NUCLEOTIDE SEQUENCE [LARGE SCALE GENOMIC DNA]</scope>
    <source>
        <strain evidence="19 20">ATCC 29174</strain>
    </source>
</reference>
<dbReference type="eggNOG" id="COG2195">
    <property type="taxonomic scope" value="Bacteria"/>
</dbReference>
<keyword evidence="8" id="KW-0170">Cobalt</keyword>
<dbReference type="PANTHER" id="PTHR43501">
    <property type="entry name" value="CYTOSOL NON-SPECIFIC DIPEPTIDASE"/>
    <property type="match status" value="1"/>
</dbReference>
<dbReference type="FunFam" id="3.40.630.10:FF:000015">
    <property type="entry name" value="Aminoacyl-histidine dipeptidase PepD"/>
    <property type="match status" value="1"/>
</dbReference>
<proteinExistence type="inferred from homology"/>
<evidence type="ECO:0000256" key="16">
    <source>
        <dbReference type="ARBA" id="ARBA00077688"/>
    </source>
</evidence>
<evidence type="ECO:0000256" key="7">
    <source>
        <dbReference type="ARBA" id="ARBA00023049"/>
    </source>
</evidence>
<feature type="domain" description="Peptidase M20 dimerisation" evidence="18">
    <location>
        <begin position="212"/>
        <end position="295"/>
    </location>
</feature>
<organism evidence="19 20">
    <name type="scientific">Blautia obeum ATCC 29174</name>
    <dbReference type="NCBI Taxonomy" id="411459"/>
    <lineage>
        <taxon>Bacteria</taxon>
        <taxon>Bacillati</taxon>
        <taxon>Bacillota</taxon>
        <taxon>Clostridia</taxon>
        <taxon>Lachnospirales</taxon>
        <taxon>Lachnospiraceae</taxon>
        <taxon>Blautia</taxon>
    </lineage>
</organism>
<dbReference type="CDD" id="cd03890">
    <property type="entry name" value="M20_pepD"/>
    <property type="match status" value="1"/>
</dbReference>
<dbReference type="GO" id="GO:0005829">
    <property type="term" value="C:cytosol"/>
    <property type="evidence" value="ECO:0007669"/>
    <property type="project" value="TreeGrafter"/>
</dbReference>
<evidence type="ECO:0000256" key="2">
    <source>
        <dbReference type="ARBA" id="ARBA00001947"/>
    </source>
</evidence>
<dbReference type="NCBIfam" id="TIGR01893">
    <property type="entry name" value="aa-his-dipept"/>
    <property type="match status" value="1"/>
</dbReference>
<dbReference type="HOGENOM" id="CLU_028526_0_0_9"/>
<evidence type="ECO:0000313" key="19">
    <source>
        <dbReference type="EMBL" id="EDM88330.1"/>
    </source>
</evidence>
<evidence type="ECO:0000256" key="1">
    <source>
        <dbReference type="ARBA" id="ARBA00001941"/>
    </source>
</evidence>
<evidence type="ECO:0000256" key="12">
    <source>
        <dbReference type="ARBA" id="ARBA00061423"/>
    </source>
</evidence>
<dbReference type="GO" id="GO:0070573">
    <property type="term" value="F:metallodipeptidase activity"/>
    <property type="evidence" value="ECO:0007669"/>
    <property type="project" value="TreeGrafter"/>
</dbReference>
<reference evidence="19 20" key="1">
    <citation type="submission" date="2007-03" db="EMBL/GenBank/DDBJ databases">
        <authorList>
            <person name="Fulton L."/>
            <person name="Clifton S."/>
            <person name="Fulton B."/>
            <person name="Xu J."/>
            <person name="Minx P."/>
            <person name="Pepin K.H."/>
            <person name="Johnson M."/>
            <person name="Thiruvilangam P."/>
            <person name="Bhonagiri V."/>
            <person name="Nash W.E."/>
            <person name="Mardis E.R."/>
            <person name="Wilson R.K."/>
        </authorList>
    </citation>
    <scope>NUCLEOTIDE SEQUENCE [LARGE SCALE GENOMIC DNA]</scope>
    <source>
        <strain evidence="19 20">ATCC 29174</strain>
    </source>
</reference>
<protein>
    <recommendedName>
        <fullName evidence="13">Cytosol non-specific dipeptidase</fullName>
        <ecNumber evidence="10">3.4.13.18</ecNumber>
    </recommendedName>
    <alternativeName>
        <fullName evidence="16">Aminoacyl-histidine dipeptidase</fullName>
    </alternativeName>
    <alternativeName>
        <fullName evidence="15">Beta-alanyl-histidine dipeptidase</fullName>
    </alternativeName>
    <alternativeName>
        <fullName evidence="14">Carnosinase</fullName>
    </alternativeName>
    <alternativeName>
        <fullName evidence="11">Peptidase D</fullName>
    </alternativeName>
    <alternativeName>
        <fullName evidence="17">Xaa-His dipeptidase</fullName>
    </alternativeName>
</protein>
<comment type="similarity">
    <text evidence="12">Belongs to the peptidase M20C family.</text>
</comment>
<gene>
    <name evidence="19" type="primary">pepD</name>
    <name evidence="19" type="ORF">RUMOBE_01236</name>
</gene>
<dbReference type="EC" id="3.4.13.18" evidence="10"/>
<evidence type="ECO:0000256" key="11">
    <source>
        <dbReference type="ARBA" id="ARBA00044252"/>
    </source>
</evidence>
<dbReference type="InterPro" id="IPR002933">
    <property type="entry name" value="Peptidase_M20"/>
</dbReference>
<sequence>MEEINMRVLENCEPKQVFYYFEEICKIPHGSRNTKQISDYLVAFAKEHGFDYVQDEMNNVIIYKPATPGYENAPTVILQGHMDMVCEKRPDVQHDFEKDGLNLSVKDGYVTANGTTLGGDDGIAVAYALALLDSTDLPHPALEVLITVDEEIGLLGAVGLDCSVLKGKRMINMDSEAEGSLWISCAGGLSAVSHIPVARVDAEGEKLQIKVCGLMGGHSGSEIDKKRANANVVMGRFLYGLKREADYEIISMTGGQKDNAITREAVCDILVSKEEMDAVKAYASKVEKGLREEYDGSDKGISIQITEAGHESAKVLHPTSREKVLFYLMEVPFGIQKMSANIEGLVETSTNIGIVSLSEDEFFASSGVRSSVEAARNALSDKIQYLTEFLGGEYEIQGAYPAWEYRKESPLRDKMVEVYETMYGQKPEVVAIHAGLECGLFYKKIDGLDCVSLGPDMKDIHTSEEVLDIASTERVWKYLVKVLEELKD</sequence>
<dbReference type="InterPro" id="IPR001160">
    <property type="entry name" value="Peptidase_M20C"/>
</dbReference>
<evidence type="ECO:0000256" key="14">
    <source>
        <dbReference type="ARBA" id="ARBA00075285"/>
    </source>
</evidence>
<evidence type="ECO:0000256" key="9">
    <source>
        <dbReference type="ARBA" id="ARBA00036421"/>
    </source>
</evidence>
<dbReference type="InterPro" id="IPR011650">
    <property type="entry name" value="Peptidase_M20_dimer"/>
</dbReference>
<dbReference type="GO" id="GO:0046872">
    <property type="term" value="F:metal ion binding"/>
    <property type="evidence" value="ECO:0007669"/>
    <property type="project" value="UniProtKB-KW"/>
</dbReference>
<comment type="catalytic activity">
    <reaction evidence="9">
        <text>Hydrolysis of dipeptides, preferentially hydrophobic dipeptides including prolyl amino acids.</text>
        <dbReference type="EC" id="3.4.13.18"/>
    </reaction>
</comment>
<dbReference type="GO" id="GO:0006508">
    <property type="term" value="P:proteolysis"/>
    <property type="evidence" value="ECO:0007669"/>
    <property type="project" value="UniProtKB-KW"/>
</dbReference>
<evidence type="ECO:0000313" key="20">
    <source>
        <dbReference type="Proteomes" id="UP000006002"/>
    </source>
</evidence>
<evidence type="ECO:0000259" key="18">
    <source>
        <dbReference type="Pfam" id="PF07687"/>
    </source>
</evidence>
<keyword evidence="3" id="KW-0645">Protease</keyword>
<dbReference type="PANTHER" id="PTHR43501:SF1">
    <property type="entry name" value="CYTOSOL NON-SPECIFIC DIPEPTIDASE"/>
    <property type="match status" value="1"/>
</dbReference>
<keyword evidence="6" id="KW-0862">Zinc</keyword>
<dbReference type="Pfam" id="PF07687">
    <property type="entry name" value="M20_dimer"/>
    <property type="match status" value="1"/>
</dbReference>
<evidence type="ECO:0000256" key="17">
    <source>
        <dbReference type="ARBA" id="ARBA00078074"/>
    </source>
</evidence>
<name>A5ZQG6_9FIRM</name>
<dbReference type="PRINTS" id="PR00934">
    <property type="entry name" value="XHISDIPTASE"/>
</dbReference>
<evidence type="ECO:0000256" key="8">
    <source>
        <dbReference type="ARBA" id="ARBA00023285"/>
    </source>
</evidence>
<evidence type="ECO:0000256" key="5">
    <source>
        <dbReference type="ARBA" id="ARBA00022801"/>
    </source>
</evidence>
<evidence type="ECO:0000256" key="13">
    <source>
        <dbReference type="ARBA" id="ARBA00071271"/>
    </source>
</evidence>
<dbReference type="EMBL" id="AAVO02000003">
    <property type="protein sequence ID" value="EDM88330.1"/>
    <property type="molecule type" value="Genomic_DNA"/>
</dbReference>
<comment type="caution">
    <text evidence="19">The sequence shown here is derived from an EMBL/GenBank/DDBJ whole genome shotgun (WGS) entry which is preliminary data.</text>
</comment>
<evidence type="ECO:0000256" key="3">
    <source>
        <dbReference type="ARBA" id="ARBA00022670"/>
    </source>
</evidence>
<keyword evidence="5" id="KW-0378">Hydrolase</keyword>
<dbReference type="SUPFAM" id="SSF53187">
    <property type="entry name" value="Zn-dependent exopeptidases"/>
    <property type="match status" value="1"/>
</dbReference>
<evidence type="ECO:0000256" key="10">
    <source>
        <dbReference type="ARBA" id="ARBA00038976"/>
    </source>
</evidence>
<accession>A5ZQG6</accession>
<dbReference type="AlphaFoldDB" id="A5ZQG6"/>
<evidence type="ECO:0000256" key="15">
    <source>
        <dbReference type="ARBA" id="ARBA00076004"/>
    </source>
</evidence>
<evidence type="ECO:0000256" key="4">
    <source>
        <dbReference type="ARBA" id="ARBA00022723"/>
    </source>
</evidence>